<name>C5FXT1_ARTOC</name>
<evidence type="ECO:0000313" key="1">
    <source>
        <dbReference type="EMBL" id="EEQ35121.1"/>
    </source>
</evidence>
<dbReference type="Proteomes" id="UP000002035">
    <property type="component" value="Unassembled WGS sequence"/>
</dbReference>
<dbReference type="EMBL" id="DS995707">
    <property type="protein sequence ID" value="EEQ35121.1"/>
    <property type="molecule type" value="Genomic_DNA"/>
</dbReference>
<keyword evidence="2" id="KW-1185">Reference proteome</keyword>
<dbReference type="VEuPathDB" id="FungiDB:MCYG_07940"/>
<dbReference type="HOGENOM" id="CLU_1562507_0_0_1"/>
<accession>C5FXT1</accession>
<gene>
    <name evidence="1" type="ORF">MCYG_07940</name>
</gene>
<dbReference type="GeneID" id="9230872"/>
<dbReference type="AlphaFoldDB" id="C5FXT1"/>
<organism evidence="1 2">
    <name type="scientific">Arthroderma otae (strain ATCC MYA-4605 / CBS 113480)</name>
    <name type="common">Microsporum canis</name>
    <dbReference type="NCBI Taxonomy" id="554155"/>
    <lineage>
        <taxon>Eukaryota</taxon>
        <taxon>Fungi</taxon>
        <taxon>Dikarya</taxon>
        <taxon>Ascomycota</taxon>
        <taxon>Pezizomycotina</taxon>
        <taxon>Eurotiomycetes</taxon>
        <taxon>Eurotiomycetidae</taxon>
        <taxon>Onygenales</taxon>
        <taxon>Arthrodermataceae</taxon>
        <taxon>Microsporum</taxon>
    </lineage>
</organism>
<evidence type="ECO:0000313" key="2">
    <source>
        <dbReference type="Proteomes" id="UP000002035"/>
    </source>
</evidence>
<dbReference type="RefSeq" id="XP_002844157.1">
    <property type="nucleotide sequence ID" value="XM_002844111.1"/>
</dbReference>
<protein>
    <submittedName>
        <fullName evidence="1">Uncharacterized protein</fullName>
    </submittedName>
</protein>
<proteinExistence type="predicted"/>
<reference evidence="2" key="1">
    <citation type="journal article" date="2012" name="MBio">
        <title>Comparative genome analysis of Trichophyton rubrum and related dermatophytes reveals candidate genes involved in infection.</title>
        <authorList>
            <person name="Martinez D.A."/>
            <person name="Oliver B.G."/>
            <person name="Graeser Y."/>
            <person name="Goldberg J.M."/>
            <person name="Li W."/>
            <person name="Martinez-Rossi N.M."/>
            <person name="Monod M."/>
            <person name="Shelest E."/>
            <person name="Barton R.C."/>
            <person name="Birch E."/>
            <person name="Brakhage A.A."/>
            <person name="Chen Z."/>
            <person name="Gurr S.J."/>
            <person name="Heiman D."/>
            <person name="Heitman J."/>
            <person name="Kosti I."/>
            <person name="Rossi A."/>
            <person name="Saif S."/>
            <person name="Samalova M."/>
            <person name="Saunders C.W."/>
            <person name="Shea T."/>
            <person name="Summerbell R.C."/>
            <person name="Xu J."/>
            <person name="Young S."/>
            <person name="Zeng Q."/>
            <person name="Birren B.W."/>
            <person name="Cuomo C.A."/>
            <person name="White T.C."/>
        </authorList>
    </citation>
    <scope>NUCLEOTIDE SEQUENCE [LARGE SCALE GENOMIC DNA]</scope>
    <source>
        <strain evidence="2">ATCC MYA-4605 / CBS 113480</strain>
    </source>
</reference>
<sequence length="171" mass="19497">MAMTNARVMLVQHFDYGSMTEHDRSISYPGYMTACDIMKSLEIYPEADLFPRRASQRAKGADLGAGTAIALPLMPIDCCTPVQSPEEYIWHETESPPFRSTATGPKPTMILKHWLGSSPFFHRWRNAPLHLQFEHGGRRRRAVRAREQQAALVEEQVASQDAFRWPFIHGQ</sequence>